<evidence type="ECO:0000313" key="2">
    <source>
        <dbReference type="EMBL" id="KAL2286165.1"/>
    </source>
</evidence>
<feature type="compositionally biased region" description="Pro residues" evidence="1">
    <location>
        <begin position="176"/>
        <end position="189"/>
    </location>
</feature>
<keyword evidence="3" id="KW-1185">Reference proteome</keyword>
<feature type="region of interest" description="Disordered" evidence="1">
    <location>
        <begin position="264"/>
        <end position="366"/>
    </location>
</feature>
<comment type="caution">
    <text evidence="2">The sequence shown here is derived from an EMBL/GenBank/DDBJ whole genome shotgun (WGS) entry which is preliminary data.</text>
</comment>
<proteinExistence type="predicted"/>
<organism evidence="2 3">
    <name type="scientific">Diaporthe vaccinii</name>
    <dbReference type="NCBI Taxonomy" id="105482"/>
    <lineage>
        <taxon>Eukaryota</taxon>
        <taxon>Fungi</taxon>
        <taxon>Dikarya</taxon>
        <taxon>Ascomycota</taxon>
        <taxon>Pezizomycotina</taxon>
        <taxon>Sordariomycetes</taxon>
        <taxon>Sordariomycetidae</taxon>
        <taxon>Diaporthales</taxon>
        <taxon>Diaporthaceae</taxon>
        <taxon>Diaporthe</taxon>
        <taxon>Diaporthe eres species complex</taxon>
    </lineage>
</organism>
<feature type="compositionally biased region" description="Low complexity" evidence="1">
    <location>
        <begin position="190"/>
        <end position="212"/>
    </location>
</feature>
<feature type="compositionally biased region" description="Basic and acidic residues" evidence="1">
    <location>
        <begin position="329"/>
        <end position="339"/>
    </location>
</feature>
<evidence type="ECO:0008006" key="4">
    <source>
        <dbReference type="Google" id="ProtNLM"/>
    </source>
</evidence>
<gene>
    <name evidence="2" type="ORF">FJTKL_07002</name>
</gene>
<feature type="compositionally biased region" description="Low complexity" evidence="1">
    <location>
        <begin position="302"/>
        <end position="319"/>
    </location>
</feature>
<evidence type="ECO:0000313" key="3">
    <source>
        <dbReference type="Proteomes" id="UP001600888"/>
    </source>
</evidence>
<dbReference type="Proteomes" id="UP001600888">
    <property type="component" value="Unassembled WGS sequence"/>
</dbReference>
<feature type="region of interest" description="Disordered" evidence="1">
    <location>
        <begin position="134"/>
        <end position="251"/>
    </location>
</feature>
<accession>A0ABR4EV46</accession>
<reference evidence="2 3" key="1">
    <citation type="submission" date="2024-03" db="EMBL/GenBank/DDBJ databases">
        <title>A high-quality draft genome sequence of Diaporthe vaccinii, a causative agent of upright dieback and viscid rot disease in cranberry plants.</title>
        <authorList>
            <person name="Sarrasin M."/>
            <person name="Lang B.F."/>
            <person name="Burger G."/>
        </authorList>
    </citation>
    <scope>NUCLEOTIDE SEQUENCE [LARGE SCALE GENOMIC DNA]</scope>
    <source>
        <strain evidence="2 3">IS7</strain>
    </source>
</reference>
<feature type="compositionally biased region" description="Pro residues" evidence="1">
    <location>
        <begin position="135"/>
        <end position="159"/>
    </location>
</feature>
<sequence length="366" mass="40010">MAQGINKLHSIGITHRDVQDRNYVDSRIMDFSTSWTVPKVRLDRALRWDPKRLIDEADTNDYFMFDDMIQKWNDEHPDMPPSSYRMTQGDNGSSSSEEMEEIPILERMRDNRYLVLASSYDWVGRKPAVAQPDIIAPPIPADPPPSPEIPVPSAPPRWPPLGFSVKEFPITGFPLPGAPTPGSPSPTGSPTPGLTSGTGPSTTEPTMPEPSTLGPGDGTASGHHPRRRSREARKLEEAIREAAGGLRSASDALKAAAQNIIDIIDDDSADPSGGDDHVHDDGGSGGEDQDGNAPPGTRNQHHQQQQQQQPAQQPPGAAGLDKWSRRRRDREDDYAHDDLAPPARRPRWSRGGSLRPLSKAPPFPVS</sequence>
<protein>
    <recommendedName>
        <fullName evidence="4">Protein kinase domain-containing protein</fullName>
    </recommendedName>
</protein>
<evidence type="ECO:0000256" key="1">
    <source>
        <dbReference type="SAM" id="MobiDB-lite"/>
    </source>
</evidence>
<dbReference type="EMBL" id="JBAWTH010000025">
    <property type="protein sequence ID" value="KAL2286165.1"/>
    <property type="molecule type" value="Genomic_DNA"/>
</dbReference>
<name>A0ABR4EV46_9PEZI</name>